<comment type="similarity">
    <text evidence="5">Belongs to the Fanconi anemia protein FANCD2 family.</text>
</comment>
<dbReference type="GO" id="GO:0007129">
    <property type="term" value="P:homologous chromosome pairing at meiosis"/>
    <property type="evidence" value="ECO:0007669"/>
    <property type="project" value="TreeGrafter"/>
</dbReference>
<sequence>MSLHRVLAPSLQTPKSDDSKPQCLASLDGLQWLDPLGISFDDTFCPTIKGTLRQIEQNISNYISSLPKSQVDDLCHSLSSYFLDIYIVSQFTQPTNVNTSFLKIILNIYILQEAVISALGQFFSMTFLEDNLVKLRTITLAITRDLSFLKCISNEKALTDMLFDAISNCHHSIKEILLDSLFLLIDGSSEVIDRLLKLILENNDDNIISSILQAIEGLTLSPADKERVRQHVLTNILPAATTRELPAVIKFLVSTTDETNAAITVDSFRSNLFIVSPSHLHNENFNEQLSSGTNSLSQNETSSSFPKQSRKKRKRMTVNKITAENLTFADTEFFILLQLKNALQFNHSFNKNFIIALEFSSGEFCTLDVWVLFCLFSISPMRARAQQMITKMSGKTLTSNSITNAVLGHQKALENLSNSMIDLMSWMISNTSENVANNGIALASALFEENENSGTLQDIVGALLIQIEIGEESNKARIVSILELLSLEHPEKLRNFVQLIQGLLWGSESITNSLYSIIASITARLTLRSLDDFEEQASAQITIGFNKMMSSTHSELRELGVIGSAAILNRINEISGDEMDNIVKVYSQIMNFICDDIKSSLIFNRCLLRNRNRTNNFNIYLIDELEKRFQELIIEDEGTGQFGLESSKHSFNLIQYLFSDSIKTTFPSRKAYERRRLAVVIFSSTALQLLLDAHKKIGNSLREKCFYIFETSFTLSNDDRKDEECLTILLFVHSYLMCLLNYFCDEIIHNKSNKHATENGDFPGKCIQRASQLISIEEKIVLTLRSIDNFEHDIYGKMFPKHKPFLKKYKDANDVNCIFIEKYRIYFSSPSSTFFSLIYSLPLPLSDNHLKIAFRIIIDYMYCLQAKNGPIYEVDLYESLDFIHFLCMKLLPTLMRDERSTSILILERIFKLLKIEFTLPQYKDKNQFDRLLKSCSGNDSGRSNVFKKFAKIMVNYPDLPQTIQLPLLLLLRSILHNGPSQKVDICGNEAKCLCKLAKKMLTCKTPILSKSGVQSILPIFFEHNKRVINHVSTFVTVVFPQDILAGNRCEDWPSLIPETFSLYFNQCFLALNMKLNEAKKKILSNSFIISENLIEAVMNRLNKLAALTKGLLLHTCAEKVPVCVIRVTIRHGVNWLDNVTGLFPFLCDSRDYNFEAFDEFLTLSAAIARQLQSVVDHVRRNEKSLQSLLPGISKSLATWSYALKSSLRSVQEEAELLPAKERTLVGEVIRTQQIEQSLG</sequence>
<keyword evidence="2" id="KW-1017">Isopeptide bond</keyword>
<dbReference type="OrthoDB" id="27031at2759"/>
<keyword evidence="3" id="KW-0832">Ubl conjugation</keyword>
<protein>
    <submittedName>
        <fullName evidence="7">Uncharacterized protein</fullName>
    </submittedName>
</protein>
<dbReference type="Pfam" id="PF14631">
    <property type="entry name" value="FancD2"/>
    <property type="match status" value="1"/>
</dbReference>
<dbReference type="InterPro" id="IPR016024">
    <property type="entry name" value="ARM-type_fold"/>
</dbReference>
<keyword evidence="4" id="KW-0539">Nucleus</keyword>
<evidence type="ECO:0000256" key="5">
    <source>
        <dbReference type="ARBA" id="ARBA00093456"/>
    </source>
</evidence>
<comment type="subcellular location">
    <subcellularLocation>
        <location evidence="1">Nucleus</location>
    </subcellularLocation>
</comment>
<dbReference type="GO" id="GO:0070182">
    <property type="term" value="F:DNA polymerase binding"/>
    <property type="evidence" value="ECO:0007669"/>
    <property type="project" value="TreeGrafter"/>
</dbReference>
<dbReference type="GO" id="GO:1990918">
    <property type="term" value="P:double-strand break repair involved in meiotic recombination"/>
    <property type="evidence" value="ECO:0007669"/>
    <property type="project" value="TreeGrafter"/>
</dbReference>
<organism evidence="7 8">
    <name type="scientific">Tritrichomonas foetus</name>
    <dbReference type="NCBI Taxonomy" id="1144522"/>
    <lineage>
        <taxon>Eukaryota</taxon>
        <taxon>Metamonada</taxon>
        <taxon>Parabasalia</taxon>
        <taxon>Tritrichomonadida</taxon>
        <taxon>Tritrichomonadidae</taxon>
        <taxon>Tritrichomonas</taxon>
    </lineage>
</organism>
<evidence type="ECO:0000256" key="4">
    <source>
        <dbReference type="ARBA" id="ARBA00023242"/>
    </source>
</evidence>
<gene>
    <name evidence="7" type="ORF">TRFO_18689</name>
</gene>
<dbReference type="InterPro" id="IPR029448">
    <property type="entry name" value="FANCD2"/>
</dbReference>
<feature type="region of interest" description="Disordered" evidence="6">
    <location>
        <begin position="1"/>
        <end position="20"/>
    </location>
</feature>
<dbReference type="EMBL" id="MLAK01000579">
    <property type="protein sequence ID" value="OHT11791.1"/>
    <property type="molecule type" value="Genomic_DNA"/>
</dbReference>
<evidence type="ECO:0000256" key="1">
    <source>
        <dbReference type="ARBA" id="ARBA00004123"/>
    </source>
</evidence>
<dbReference type="PANTHER" id="PTHR32086">
    <property type="entry name" value="FANCONI ANEMIA GROUP D2 PROTEIN"/>
    <property type="match status" value="1"/>
</dbReference>
<dbReference type="GO" id="GO:0036297">
    <property type="term" value="P:interstrand cross-link repair"/>
    <property type="evidence" value="ECO:0007669"/>
    <property type="project" value="TreeGrafter"/>
</dbReference>
<dbReference type="RefSeq" id="XP_068364927.1">
    <property type="nucleotide sequence ID" value="XM_068500326.1"/>
</dbReference>
<dbReference type="AlphaFoldDB" id="A0A1J4KKG9"/>
<dbReference type="VEuPathDB" id="TrichDB:TRFO_18689"/>
<dbReference type="Proteomes" id="UP000179807">
    <property type="component" value="Unassembled WGS sequence"/>
</dbReference>
<evidence type="ECO:0000256" key="2">
    <source>
        <dbReference type="ARBA" id="ARBA00022499"/>
    </source>
</evidence>
<evidence type="ECO:0000256" key="6">
    <source>
        <dbReference type="SAM" id="MobiDB-lite"/>
    </source>
</evidence>
<comment type="caution">
    <text evidence="7">The sequence shown here is derived from an EMBL/GenBank/DDBJ whole genome shotgun (WGS) entry which is preliminary data.</text>
</comment>
<reference evidence="7" key="1">
    <citation type="submission" date="2016-10" db="EMBL/GenBank/DDBJ databases">
        <authorList>
            <person name="Benchimol M."/>
            <person name="Almeida L.G."/>
            <person name="Vasconcelos A.T."/>
            <person name="Perreira-Neves A."/>
            <person name="Rosa I.A."/>
            <person name="Tasca T."/>
            <person name="Bogo M.R."/>
            <person name="de Souza W."/>
        </authorList>
    </citation>
    <scope>NUCLEOTIDE SEQUENCE [LARGE SCALE GENOMIC DNA]</scope>
    <source>
        <strain evidence="7">K</strain>
    </source>
</reference>
<evidence type="ECO:0000256" key="3">
    <source>
        <dbReference type="ARBA" id="ARBA00022843"/>
    </source>
</evidence>
<dbReference type="GO" id="GO:0000793">
    <property type="term" value="C:condensed chromosome"/>
    <property type="evidence" value="ECO:0007669"/>
    <property type="project" value="TreeGrafter"/>
</dbReference>
<name>A0A1J4KKG9_9EUKA</name>
<dbReference type="GeneID" id="94835030"/>
<evidence type="ECO:0000313" key="7">
    <source>
        <dbReference type="EMBL" id="OHT11791.1"/>
    </source>
</evidence>
<dbReference type="PANTHER" id="PTHR32086:SF0">
    <property type="entry name" value="FANCONI ANEMIA GROUP D2 PROTEIN"/>
    <property type="match status" value="1"/>
</dbReference>
<proteinExistence type="inferred from homology"/>
<evidence type="ECO:0000313" key="8">
    <source>
        <dbReference type="Proteomes" id="UP000179807"/>
    </source>
</evidence>
<dbReference type="GO" id="GO:0005634">
    <property type="term" value="C:nucleus"/>
    <property type="evidence" value="ECO:0007669"/>
    <property type="project" value="UniProtKB-SubCell"/>
</dbReference>
<keyword evidence="8" id="KW-1185">Reference proteome</keyword>
<feature type="compositionally biased region" description="Polar residues" evidence="6">
    <location>
        <begin position="287"/>
        <end position="307"/>
    </location>
</feature>
<dbReference type="GO" id="GO:0031573">
    <property type="term" value="P:mitotic intra-S DNA damage checkpoint signaling"/>
    <property type="evidence" value="ECO:0007669"/>
    <property type="project" value="TreeGrafter"/>
</dbReference>
<feature type="region of interest" description="Disordered" evidence="6">
    <location>
        <begin position="287"/>
        <end position="316"/>
    </location>
</feature>
<accession>A0A1J4KKG9</accession>
<dbReference type="SUPFAM" id="SSF48371">
    <property type="entry name" value="ARM repeat"/>
    <property type="match status" value="1"/>
</dbReference>